<dbReference type="EMBL" id="JBHTBW010000085">
    <property type="protein sequence ID" value="MFC7443382.1"/>
    <property type="molecule type" value="Genomic_DNA"/>
</dbReference>
<dbReference type="PROSITE" id="PS50164">
    <property type="entry name" value="GIY_YIG"/>
    <property type="match status" value="1"/>
</dbReference>
<comment type="similarity">
    <text evidence="1">Belongs to the UPF0213 family.</text>
</comment>
<name>A0ABW2RQV0_9BACL</name>
<dbReference type="CDD" id="cd10456">
    <property type="entry name" value="GIY-YIG_UPF0213"/>
    <property type="match status" value="1"/>
</dbReference>
<dbReference type="Gene3D" id="3.40.1440.10">
    <property type="entry name" value="GIY-YIG endonuclease"/>
    <property type="match status" value="1"/>
</dbReference>
<dbReference type="SUPFAM" id="SSF82771">
    <property type="entry name" value="GIY-YIG endonuclease"/>
    <property type="match status" value="1"/>
</dbReference>
<dbReference type="InterPro" id="IPR050190">
    <property type="entry name" value="UPF0213_domain"/>
</dbReference>
<dbReference type="InterPro" id="IPR035901">
    <property type="entry name" value="GIY-YIG_endonuc_sf"/>
</dbReference>
<proteinExistence type="inferred from homology"/>
<organism evidence="3 4">
    <name type="scientific">Laceyella putida</name>
    <dbReference type="NCBI Taxonomy" id="110101"/>
    <lineage>
        <taxon>Bacteria</taxon>
        <taxon>Bacillati</taxon>
        <taxon>Bacillota</taxon>
        <taxon>Bacilli</taxon>
        <taxon>Bacillales</taxon>
        <taxon>Thermoactinomycetaceae</taxon>
        <taxon>Laceyella</taxon>
    </lineage>
</organism>
<evidence type="ECO:0000313" key="4">
    <source>
        <dbReference type="Proteomes" id="UP001596500"/>
    </source>
</evidence>
<dbReference type="Pfam" id="PF01541">
    <property type="entry name" value="GIY-YIG"/>
    <property type="match status" value="1"/>
</dbReference>
<dbReference type="Proteomes" id="UP001596500">
    <property type="component" value="Unassembled WGS sequence"/>
</dbReference>
<sequence>MEKPYVVYILECNDGTLYTGITCELERRLRQHGLGQASKYTRSRRPVTLRYVEAGGDRSWALRREWEIKQLTKEQKRKLIHERGISDGTAKELHYGK</sequence>
<comment type="caution">
    <text evidence="3">The sequence shown here is derived from an EMBL/GenBank/DDBJ whole genome shotgun (WGS) entry which is preliminary data.</text>
</comment>
<dbReference type="PANTHER" id="PTHR34477">
    <property type="entry name" value="UPF0213 PROTEIN YHBQ"/>
    <property type="match status" value="1"/>
</dbReference>
<evidence type="ECO:0000256" key="1">
    <source>
        <dbReference type="ARBA" id="ARBA00007435"/>
    </source>
</evidence>
<dbReference type="PANTHER" id="PTHR34477:SF1">
    <property type="entry name" value="UPF0213 PROTEIN YHBQ"/>
    <property type="match status" value="1"/>
</dbReference>
<feature type="domain" description="GIY-YIG" evidence="2">
    <location>
        <begin position="3"/>
        <end position="80"/>
    </location>
</feature>
<accession>A0ABW2RQV0</accession>
<evidence type="ECO:0000259" key="2">
    <source>
        <dbReference type="PROSITE" id="PS50164"/>
    </source>
</evidence>
<dbReference type="RefSeq" id="WP_379867705.1">
    <property type="nucleotide sequence ID" value="NZ_JBHTBW010000085.1"/>
</dbReference>
<gene>
    <name evidence="3" type="ORF">ACFQNG_20200</name>
</gene>
<evidence type="ECO:0000313" key="3">
    <source>
        <dbReference type="EMBL" id="MFC7443382.1"/>
    </source>
</evidence>
<reference evidence="4" key="1">
    <citation type="journal article" date="2019" name="Int. J. Syst. Evol. Microbiol.">
        <title>The Global Catalogue of Microorganisms (GCM) 10K type strain sequencing project: providing services to taxonomists for standard genome sequencing and annotation.</title>
        <authorList>
            <consortium name="The Broad Institute Genomics Platform"/>
            <consortium name="The Broad Institute Genome Sequencing Center for Infectious Disease"/>
            <person name="Wu L."/>
            <person name="Ma J."/>
        </authorList>
    </citation>
    <scope>NUCLEOTIDE SEQUENCE [LARGE SCALE GENOMIC DNA]</scope>
    <source>
        <strain evidence="4">CGMCC 1.12942</strain>
    </source>
</reference>
<protein>
    <submittedName>
        <fullName evidence="3">GIY-YIG nuclease family protein</fullName>
    </submittedName>
</protein>
<dbReference type="InterPro" id="IPR000305">
    <property type="entry name" value="GIY-YIG_endonuc"/>
</dbReference>
<keyword evidence="4" id="KW-1185">Reference proteome</keyword>